<dbReference type="GO" id="GO:0006351">
    <property type="term" value="P:DNA-templated transcription"/>
    <property type="evidence" value="ECO:0007669"/>
    <property type="project" value="InterPro"/>
</dbReference>
<dbReference type="PROSITE" id="PS50048">
    <property type="entry name" value="ZN2_CY6_FUNGAL_2"/>
    <property type="match status" value="1"/>
</dbReference>
<dbReference type="GO" id="GO:0008270">
    <property type="term" value="F:zinc ion binding"/>
    <property type="evidence" value="ECO:0007669"/>
    <property type="project" value="InterPro"/>
</dbReference>
<evidence type="ECO:0000256" key="3">
    <source>
        <dbReference type="ARBA" id="ARBA00023125"/>
    </source>
</evidence>
<proteinExistence type="predicted"/>
<evidence type="ECO:0000313" key="8">
    <source>
        <dbReference type="EMBL" id="KKA24142.1"/>
    </source>
</evidence>
<dbReference type="Proteomes" id="UP000053958">
    <property type="component" value="Unassembled WGS sequence"/>
</dbReference>
<evidence type="ECO:0000256" key="5">
    <source>
        <dbReference type="ARBA" id="ARBA00023242"/>
    </source>
</evidence>
<keyword evidence="1" id="KW-0479">Metal-binding</keyword>
<sequence>MDEGWNNERRPSQIYYPSVPSPRSLEGGPASAPTSSESKVPIPRLQRPTPVKALVPSERQRVSHACEPCRRRKSKCDGAQPFCSRCRDHGLVCSYADGKREKLKRNAKNLAAKVTLYESLLIDLLPSLDPARQQVVRNTIAENNPLHETDLAISGEGTMSGEDVNDEDYPSASSPEFQDSAQQDGPGFIGPSGFLGRSSPVRWMEEASMRMTVTSLDSNVSGLQSILQQTLTNMNRASSLDEFHQLLMEGCDYFANHLDVSDFGVFGENVDAFQLPPRETADMLVHSYFSTVHPFFPVLSQSDFIAQYQSYFETRHPPGGSIHWIAMLNLVFALGALYGYQATFIGSDKDHVLYFLRSRILTQEPTQMFDLPTMDHVQCTTISGIYLLASYQMNRAWSAVALAIRYAQARAVHLVDPVPDTTETQRECQARVWQCICSLEQILCVWTGRPSALQSRFTTGHLSKTADPAVNPQALSQAASQNPMSRTTFPEGTRSFISTGWSTFTACLYLDRIVAEVLEELYNPRMIIQAWARVQQVISVLNAKLDRWHLSLPVNLRLSAGQSDRSSQAQRERSYLAFRFYSTRILINWPCLCKTRNINPVTFQSESSRSFNAEAVEQCRKAARDLLKLLPDDGTVPDVYDSTPWWCVLHFVVQAGVIFGLEILPEAARMRPSDAEQLIAESVKAIRWLKALSENSVPARRAWFAYSRLMQLALANAGKDPSMLTPYVPADTSLPSSFASEDTTFLVQHTGYLGL</sequence>
<dbReference type="OrthoDB" id="5296287at2759"/>
<feature type="region of interest" description="Disordered" evidence="6">
    <location>
        <begin position="1"/>
        <end position="49"/>
    </location>
</feature>
<evidence type="ECO:0000256" key="4">
    <source>
        <dbReference type="ARBA" id="ARBA00023163"/>
    </source>
</evidence>
<dbReference type="SUPFAM" id="SSF57701">
    <property type="entry name" value="Zn2/Cys6 DNA-binding domain"/>
    <property type="match status" value="1"/>
</dbReference>
<dbReference type="PANTHER" id="PTHR47654:SF5">
    <property type="entry name" value="TRANSCRIPTION FACTOR DOMAIN-CONTAINING PROTEIN"/>
    <property type="match status" value="1"/>
</dbReference>
<dbReference type="CDD" id="cd12148">
    <property type="entry name" value="fungal_TF_MHR"/>
    <property type="match status" value="1"/>
</dbReference>
<dbReference type="InterPro" id="IPR007219">
    <property type="entry name" value="XnlR_reg_dom"/>
</dbReference>
<organism evidence="8 9">
    <name type="scientific">Rasamsonia emersonii (strain ATCC 16479 / CBS 393.64 / IMI 116815)</name>
    <dbReference type="NCBI Taxonomy" id="1408163"/>
    <lineage>
        <taxon>Eukaryota</taxon>
        <taxon>Fungi</taxon>
        <taxon>Dikarya</taxon>
        <taxon>Ascomycota</taxon>
        <taxon>Pezizomycotina</taxon>
        <taxon>Eurotiomycetes</taxon>
        <taxon>Eurotiomycetidae</taxon>
        <taxon>Eurotiales</taxon>
        <taxon>Trichocomaceae</taxon>
        <taxon>Rasamsonia</taxon>
    </lineage>
</organism>
<feature type="compositionally biased region" description="Polar residues" evidence="6">
    <location>
        <begin position="171"/>
        <end position="183"/>
    </location>
</feature>
<dbReference type="PROSITE" id="PS00463">
    <property type="entry name" value="ZN2_CY6_FUNGAL_1"/>
    <property type="match status" value="1"/>
</dbReference>
<keyword evidence="9" id="KW-1185">Reference proteome</keyword>
<dbReference type="GO" id="GO:0000981">
    <property type="term" value="F:DNA-binding transcription factor activity, RNA polymerase II-specific"/>
    <property type="evidence" value="ECO:0007669"/>
    <property type="project" value="InterPro"/>
</dbReference>
<keyword evidence="5" id="KW-0539">Nucleus</keyword>
<evidence type="ECO:0000256" key="2">
    <source>
        <dbReference type="ARBA" id="ARBA00023015"/>
    </source>
</evidence>
<dbReference type="GeneID" id="25314145"/>
<dbReference type="SMART" id="SM00066">
    <property type="entry name" value="GAL4"/>
    <property type="match status" value="1"/>
</dbReference>
<name>A0A0F4Z0V9_RASE3</name>
<comment type="caution">
    <text evidence="8">The sequence shown here is derived from an EMBL/GenBank/DDBJ whole genome shotgun (WGS) entry which is preliminary data.</text>
</comment>
<protein>
    <recommendedName>
        <fullName evidence="7">Zn(2)-C6 fungal-type domain-containing protein</fullName>
    </recommendedName>
</protein>
<dbReference type="GO" id="GO:0003677">
    <property type="term" value="F:DNA binding"/>
    <property type="evidence" value="ECO:0007669"/>
    <property type="project" value="UniProtKB-KW"/>
</dbReference>
<dbReference type="RefSeq" id="XP_013330754.1">
    <property type="nucleotide sequence ID" value="XM_013475300.1"/>
</dbReference>
<dbReference type="InterPro" id="IPR001138">
    <property type="entry name" value="Zn2Cys6_DnaBD"/>
</dbReference>
<dbReference type="Pfam" id="PF04082">
    <property type="entry name" value="Fungal_trans"/>
    <property type="match status" value="1"/>
</dbReference>
<reference evidence="8 9" key="1">
    <citation type="submission" date="2015-04" db="EMBL/GenBank/DDBJ databases">
        <authorList>
            <person name="Heijne W.H."/>
            <person name="Fedorova N.D."/>
            <person name="Nierman W.C."/>
            <person name="Vollebregt A.W."/>
            <person name="Zhao Z."/>
            <person name="Wu L."/>
            <person name="Kumar M."/>
            <person name="Stam H."/>
            <person name="van den Berg M.A."/>
            <person name="Pel H.J."/>
        </authorList>
    </citation>
    <scope>NUCLEOTIDE SEQUENCE [LARGE SCALE GENOMIC DNA]</scope>
    <source>
        <strain evidence="8 9">CBS 393.64</strain>
    </source>
</reference>
<feature type="region of interest" description="Disordered" evidence="6">
    <location>
        <begin position="147"/>
        <end position="191"/>
    </location>
</feature>
<dbReference type="PANTHER" id="PTHR47654">
    <property type="entry name" value="ZN(II)2CYS6 TRANSCRIPTION FACTOR (EUROFUNG)-RELATED"/>
    <property type="match status" value="1"/>
</dbReference>
<feature type="domain" description="Zn(2)-C6 fungal-type" evidence="7">
    <location>
        <begin position="65"/>
        <end position="95"/>
    </location>
</feature>
<dbReference type="Gene3D" id="4.10.240.10">
    <property type="entry name" value="Zn(2)-C6 fungal-type DNA-binding domain"/>
    <property type="match status" value="1"/>
</dbReference>
<keyword evidence="2" id="KW-0805">Transcription regulation</keyword>
<dbReference type="AlphaFoldDB" id="A0A0F4Z0V9"/>
<dbReference type="STRING" id="1408163.A0A0F4Z0V9"/>
<evidence type="ECO:0000259" key="7">
    <source>
        <dbReference type="PROSITE" id="PS50048"/>
    </source>
</evidence>
<evidence type="ECO:0000313" key="9">
    <source>
        <dbReference type="Proteomes" id="UP000053958"/>
    </source>
</evidence>
<gene>
    <name evidence="8" type="ORF">T310_1794</name>
</gene>
<evidence type="ECO:0000256" key="6">
    <source>
        <dbReference type="SAM" id="MobiDB-lite"/>
    </source>
</evidence>
<dbReference type="EMBL" id="LASV01000073">
    <property type="protein sequence ID" value="KKA24142.1"/>
    <property type="molecule type" value="Genomic_DNA"/>
</dbReference>
<feature type="compositionally biased region" description="Basic and acidic residues" evidence="6">
    <location>
        <begin position="1"/>
        <end position="11"/>
    </location>
</feature>
<dbReference type="Pfam" id="PF00172">
    <property type="entry name" value="Zn_clus"/>
    <property type="match status" value="1"/>
</dbReference>
<dbReference type="InterPro" id="IPR053230">
    <property type="entry name" value="Trans_reg_galc"/>
</dbReference>
<keyword evidence="4" id="KW-0804">Transcription</keyword>
<dbReference type="CDD" id="cd00067">
    <property type="entry name" value="GAL4"/>
    <property type="match status" value="1"/>
</dbReference>
<keyword evidence="3" id="KW-0238">DNA-binding</keyword>
<dbReference type="InterPro" id="IPR036864">
    <property type="entry name" value="Zn2-C6_fun-type_DNA-bd_sf"/>
</dbReference>
<accession>A0A0F4Z0V9</accession>
<evidence type="ECO:0000256" key="1">
    <source>
        <dbReference type="ARBA" id="ARBA00022723"/>
    </source>
</evidence>